<name>A0A432X7Z6_9GAMM</name>
<dbReference type="Pfam" id="PF11356">
    <property type="entry name" value="T2SSC"/>
    <property type="match status" value="1"/>
</dbReference>
<evidence type="ECO:0000259" key="10">
    <source>
        <dbReference type="Pfam" id="PF11356"/>
    </source>
</evidence>
<comment type="caution">
    <text evidence="11">The sequence shown here is derived from an EMBL/GenBank/DDBJ whole genome shotgun (WGS) entry which is preliminary data.</text>
</comment>
<dbReference type="EMBL" id="PIPQ01000002">
    <property type="protein sequence ID" value="RUO42983.1"/>
    <property type="molecule type" value="Genomic_DNA"/>
</dbReference>
<dbReference type="RefSeq" id="WP_241971862.1">
    <property type="nucleotide sequence ID" value="NZ_PIPQ01000002.1"/>
</dbReference>
<evidence type="ECO:0000256" key="5">
    <source>
        <dbReference type="ARBA" id="ARBA00022519"/>
    </source>
</evidence>
<dbReference type="NCBIfam" id="TIGR01713">
    <property type="entry name" value="typeII_sec_gspC"/>
    <property type="match status" value="1"/>
</dbReference>
<dbReference type="GO" id="GO:0005886">
    <property type="term" value="C:plasma membrane"/>
    <property type="evidence" value="ECO:0007669"/>
    <property type="project" value="UniProtKB-SubCell"/>
</dbReference>
<dbReference type="GO" id="GO:0015628">
    <property type="term" value="P:protein secretion by the type II secretion system"/>
    <property type="evidence" value="ECO:0007669"/>
    <property type="project" value="InterPro"/>
</dbReference>
<dbReference type="InterPro" id="IPR036034">
    <property type="entry name" value="PDZ_sf"/>
</dbReference>
<dbReference type="AlphaFoldDB" id="A0A432X7Z6"/>
<evidence type="ECO:0000256" key="7">
    <source>
        <dbReference type="ARBA" id="ARBA00022927"/>
    </source>
</evidence>
<feature type="domain" description="Type II secretion system protein GspC N-terminal" evidence="10">
    <location>
        <begin position="26"/>
        <end position="160"/>
    </location>
</feature>
<evidence type="ECO:0000256" key="6">
    <source>
        <dbReference type="ARBA" id="ARBA00022692"/>
    </source>
</evidence>
<evidence type="ECO:0000256" key="4">
    <source>
        <dbReference type="ARBA" id="ARBA00022475"/>
    </source>
</evidence>
<accession>A0A432X7Z6</accession>
<reference evidence="11 12" key="1">
    <citation type="journal article" date="2011" name="Front. Microbiol.">
        <title>Genomic signatures of strain selection and enhancement in Bacillus atrophaeus var. globigii, a historical biowarfare simulant.</title>
        <authorList>
            <person name="Gibbons H.S."/>
            <person name="Broomall S.M."/>
            <person name="McNew L.A."/>
            <person name="Daligault H."/>
            <person name="Chapman C."/>
            <person name="Bruce D."/>
            <person name="Karavis M."/>
            <person name="Krepps M."/>
            <person name="McGregor P.A."/>
            <person name="Hong C."/>
            <person name="Park K.H."/>
            <person name="Akmal A."/>
            <person name="Feldman A."/>
            <person name="Lin J.S."/>
            <person name="Chang W.E."/>
            <person name="Higgs B.W."/>
            <person name="Demirev P."/>
            <person name="Lindquist J."/>
            <person name="Liem A."/>
            <person name="Fochler E."/>
            <person name="Read T.D."/>
            <person name="Tapia R."/>
            <person name="Johnson S."/>
            <person name="Bishop-Lilly K.A."/>
            <person name="Detter C."/>
            <person name="Han C."/>
            <person name="Sozhamannan S."/>
            <person name="Rosenzweig C.N."/>
            <person name="Skowronski E.W."/>
        </authorList>
    </citation>
    <scope>NUCLEOTIDE SEQUENCE [LARGE SCALE GENOMIC DNA]</scope>
    <source>
        <strain evidence="11 12">AIT1</strain>
    </source>
</reference>
<keyword evidence="9" id="KW-0472">Membrane</keyword>
<sequence length="286" mass="31289">MYLHRLLEWLRSPRLMQFVFTSVSLVLLVFAAWTLAQLTWRLAVPDSPAPLTPLSAIAVPTVSQPVLDTRRIKSLHLFGEQGAIQQAAPVQDAPVTQLNIRLVGVTASTNPNLSAAIVQQGSTQTTYIPGDIIANSRAVVKQILSDRVLLENNNRLETLWLEGRDGGEAPLTLVTEPDTAAQESEEAVEPELTSQQMEILELISITPQQSEQGLIGYRLAPKGDSTLFRELGLRPGDLAVAMNGYDLTNMADAIALISQLEGATQAQIRVLRDGEYVDIDVYIPEE</sequence>
<proteinExistence type="inferred from homology"/>
<dbReference type="SUPFAM" id="SSF50156">
    <property type="entry name" value="PDZ domain-like"/>
    <property type="match status" value="1"/>
</dbReference>
<evidence type="ECO:0000313" key="12">
    <source>
        <dbReference type="Proteomes" id="UP000286976"/>
    </source>
</evidence>
<evidence type="ECO:0000256" key="1">
    <source>
        <dbReference type="ARBA" id="ARBA00004533"/>
    </source>
</evidence>
<evidence type="ECO:0000256" key="3">
    <source>
        <dbReference type="ARBA" id="ARBA00022448"/>
    </source>
</evidence>
<dbReference type="Gene3D" id="2.30.30.830">
    <property type="match status" value="1"/>
</dbReference>
<dbReference type="InterPro" id="IPR001639">
    <property type="entry name" value="T2SS_protein-GspC"/>
</dbReference>
<dbReference type="GO" id="GO:0015627">
    <property type="term" value="C:type II protein secretion system complex"/>
    <property type="evidence" value="ECO:0007669"/>
    <property type="project" value="InterPro"/>
</dbReference>
<keyword evidence="12" id="KW-1185">Reference proteome</keyword>
<keyword evidence="7" id="KW-0653">Protein transport</keyword>
<evidence type="ECO:0000256" key="2">
    <source>
        <dbReference type="ARBA" id="ARBA00007986"/>
    </source>
</evidence>
<keyword evidence="3" id="KW-0813">Transport</keyword>
<keyword evidence="8" id="KW-1133">Transmembrane helix</keyword>
<dbReference type="InterPro" id="IPR024961">
    <property type="entry name" value="T2SS_GspC_N"/>
</dbReference>
<protein>
    <submittedName>
        <fullName evidence="11">Type II secretion system protein GspC</fullName>
    </submittedName>
</protein>
<comment type="subcellular location">
    <subcellularLocation>
        <location evidence="1">Cell inner membrane</location>
    </subcellularLocation>
</comment>
<dbReference type="Gene3D" id="2.30.42.10">
    <property type="match status" value="1"/>
</dbReference>
<keyword evidence="6" id="KW-0812">Transmembrane</keyword>
<gene>
    <name evidence="11" type="primary">gspC</name>
    <name evidence="11" type="ORF">CWE15_06160</name>
</gene>
<comment type="similarity">
    <text evidence="2">Belongs to the GSP C family.</text>
</comment>
<evidence type="ECO:0000256" key="8">
    <source>
        <dbReference type="ARBA" id="ARBA00022989"/>
    </source>
</evidence>
<organism evidence="11 12">
    <name type="scientific">Aliidiomarina taiwanensis</name>
    <dbReference type="NCBI Taxonomy" id="946228"/>
    <lineage>
        <taxon>Bacteria</taxon>
        <taxon>Pseudomonadati</taxon>
        <taxon>Pseudomonadota</taxon>
        <taxon>Gammaproteobacteria</taxon>
        <taxon>Alteromonadales</taxon>
        <taxon>Idiomarinaceae</taxon>
        <taxon>Aliidiomarina</taxon>
    </lineage>
</organism>
<keyword evidence="5" id="KW-0997">Cell inner membrane</keyword>
<keyword evidence="4" id="KW-1003">Cell membrane</keyword>
<evidence type="ECO:0000256" key="9">
    <source>
        <dbReference type="ARBA" id="ARBA00023136"/>
    </source>
</evidence>
<dbReference type="Proteomes" id="UP000286976">
    <property type="component" value="Unassembled WGS sequence"/>
</dbReference>
<evidence type="ECO:0000313" key="11">
    <source>
        <dbReference type="EMBL" id="RUO42983.1"/>
    </source>
</evidence>